<dbReference type="Pfam" id="PF08372">
    <property type="entry name" value="PRT_C"/>
    <property type="match status" value="1"/>
</dbReference>
<protein>
    <recommendedName>
        <fullName evidence="2">Multiple C2 domain-containing protein</fullName>
    </recommendedName>
</protein>
<comment type="caution">
    <text evidence="3">The sequence shown here is derived from an EMBL/GenBank/DDBJ whole genome shotgun (WGS) entry which is preliminary data.</text>
</comment>
<gene>
    <name evidence="3" type="ORF">F3Y22_tig00113096pilonHSYRG00058</name>
</gene>
<dbReference type="EMBL" id="VEPZ02001689">
    <property type="protein sequence ID" value="KAE8663126.1"/>
    <property type="molecule type" value="Genomic_DNA"/>
</dbReference>
<feature type="domain" description="Multiple C2" evidence="2">
    <location>
        <begin position="3"/>
        <end position="45"/>
    </location>
</feature>
<evidence type="ECO:0000259" key="2">
    <source>
        <dbReference type="Pfam" id="PF08372"/>
    </source>
</evidence>
<reference evidence="3" key="1">
    <citation type="submission" date="2019-09" db="EMBL/GenBank/DDBJ databases">
        <title>Draft genome information of white flower Hibiscus syriacus.</title>
        <authorList>
            <person name="Kim Y.-M."/>
        </authorList>
    </citation>
    <scope>NUCLEOTIDE SEQUENCE [LARGE SCALE GENOMIC DNA]</scope>
    <source>
        <strain evidence="3">YM2019G1</strain>
    </source>
</reference>
<organism evidence="3 4">
    <name type="scientific">Hibiscus syriacus</name>
    <name type="common">Rose of Sharon</name>
    <dbReference type="NCBI Taxonomy" id="106335"/>
    <lineage>
        <taxon>Eukaryota</taxon>
        <taxon>Viridiplantae</taxon>
        <taxon>Streptophyta</taxon>
        <taxon>Embryophyta</taxon>
        <taxon>Tracheophyta</taxon>
        <taxon>Spermatophyta</taxon>
        <taxon>Magnoliopsida</taxon>
        <taxon>eudicotyledons</taxon>
        <taxon>Gunneridae</taxon>
        <taxon>Pentapetalae</taxon>
        <taxon>rosids</taxon>
        <taxon>malvids</taxon>
        <taxon>Malvales</taxon>
        <taxon>Malvaceae</taxon>
        <taxon>Malvoideae</taxon>
        <taxon>Hibiscus</taxon>
    </lineage>
</organism>
<proteinExistence type="predicted"/>
<dbReference type="AlphaFoldDB" id="A0A6A2XMA1"/>
<sequence>MSTVTTDEFDEEFDTMPIIRSPGVIRTRYNKLHAIEARVQNILGATKDGSNGIWILLFPASSVPRPDAVPGA</sequence>
<dbReference type="InterPro" id="IPR013583">
    <property type="entry name" value="MCTP_C"/>
</dbReference>
<keyword evidence="1" id="KW-0677">Repeat</keyword>
<keyword evidence="4" id="KW-1185">Reference proteome</keyword>
<name>A0A6A2XMA1_HIBSY</name>
<evidence type="ECO:0000313" key="3">
    <source>
        <dbReference type="EMBL" id="KAE8663126.1"/>
    </source>
</evidence>
<accession>A0A6A2XMA1</accession>
<dbReference type="Proteomes" id="UP000436088">
    <property type="component" value="Unassembled WGS sequence"/>
</dbReference>
<evidence type="ECO:0000256" key="1">
    <source>
        <dbReference type="ARBA" id="ARBA00022737"/>
    </source>
</evidence>
<evidence type="ECO:0000313" key="4">
    <source>
        <dbReference type="Proteomes" id="UP000436088"/>
    </source>
</evidence>